<dbReference type="NCBIfam" id="TIGR03026">
    <property type="entry name" value="NDP-sugDHase"/>
    <property type="match status" value="1"/>
</dbReference>
<feature type="binding site" evidence="10">
    <location>
        <position position="121"/>
    </location>
    <ligand>
        <name>NAD(+)</name>
        <dbReference type="ChEBI" id="CHEBI:57540"/>
    </ligand>
</feature>
<dbReference type="Gene3D" id="3.40.50.720">
    <property type="entry name" value="NAD(P)-binding Rossmann-like Domain"/>
    <property type="match status" value="2"/>
</dbReference>
<feature type="binding site" evidence="10">
    <location>
        <position position="83"/>
    </location>
    <ligand>
        <name>NAD(+)</name>
        <dbReference type="ChEBI" id="CHEBI:57540"/>
    </ligand>
</feature>
<comment type="catalytic activity">
    <reaction evidence="6 7">
        <text>UDP-alpha-D-glucose + 2 NAD(+) + H2O = UDP-alpha-D-glucuronate + 2 NADH + 3 H(+)</text>
        <dbReference type="Rhea" id="RHEA:23596"/>
        <dbReference type="ChEBI" id="CHEBI:15377"/>
        <dbReference type="ChEBI" id="CHEBI:15378"/>
        <dbReference type="ChEBI" id="CHEBI:57540"/>
        <dbReference type="ChEBI" id="CHEBI:57945"/>
        <dbReference type="ChEBI" id="CHEBI:58052"/>
        <dbReference type="ChEBI" id="CHEBI:58885"/>
        <dbReference type="EC" id="1.1.1.22"/>
    </reaction>
</comment>
<feature type="binding site" evidence="9">
    <location>
        <begin position="155"/>
        <end position="158"/>
    </location>
    <ligand>
        <name>substrate</name>
    </ligand>
</feature>
<sequence>MNINIFGLGYVGCVSAACLAKNNHKVTGIDVDPVKVQIINQGKSPIVEEGLDELINKTVSSGFLKATNTEIPDADISIICVGTPSNDNGSLDLRYIKQVASDIGKYLKELNHYHVVVNRSTILPGSIETIVIPILEKESGKKLGEDFGVCMNPEFMREGTSIYDYYNPPFTLIGSNDEKSAKLVAQLYENIEAPLYFTNIKVAEMVKYASNTFHALKVTFANEIGNICKKLQIDSHEVMDIFSKDNKLNISNYYLKPGFSFGGSCLPKDLRAITYKARELDLDTPLLNSLMMSNKQQVENAFNLISKLDKKNIGFAGLSFKAGTDDLRESPIVELIEKLIGKGFNVSIFDREVSLAKLFGSNKRYIETVIPHVSSLMKNSIDEMIKDSEIIVIGKKEVAYKEPLLNAIKSDDIYLFDLVRLFNKNEIPKERYEGICW</sequence>
<dbReference type="GO" id="GO:0003979">
    <property type="term" value="F:UDP-glucose 6-dehydrogenase activity"/>
    <property type="evidence" value="ECO:0007669"/>
    <property type="project" value="UniProtKB-EC"/>
</dbReference>
<protein>
    <recommendedName>
        <fullName evidence="3 7">UDP-glucose 6-dehydrogenase</fullName>
        <ecNumber evidence="3 7">1.1.1.22</ecNumber>
    </recommendedName>
</protein>
<comment type="similarity">
    <text evidence="2 7">Belongs to the UDP-glucose/GDP-mannose dehydrogenase family.</text>
</comment>
<accession>A0A832DFC0</accession>
<gene>
    <name evidence="12" type="ORF">ENS56_06240</name>
</gene>
<dbReference type="InterPro" id="IPR017476">
    <property type="entry name" value="UDP-Glc/GDP-Man"/>
</dbReference>
<evidence type="ECO:0000256" key="9">
    <source>
        <dbReference type="PIRSR" id="PIRSR500134-2"/>
    </source>
</evidence>
<dbReference type="PANTHER" id="PTHR43750:SF1">
    <property type="entry name" value="GDP-MANNOSE 6-DEHYDROGENASE"/>
    <property type="match status" value="1"/>
</dbReference>
<feature type="binding site" evidence="10">
    <location>
        <position position="268"/>
    </location>
    <ligand>
        <name>NAD(+)</name>
        <dbReference type="ChEBI" id="CHEBI:57540"/>
    </ligand>
</feature>
<keyword evidence="5 7" id="KW-0520">NAD</keyword>
<dbReference type="AlphaFoldDB" id="A0A832DFC0"/>
<dbReference type="InterPro" id="IPR014026">
    <property type="entry name" value="UDP-Glc/GDP-Man_DH_dimer"/>
</dbReference>
<dbReference type="SUPFAM" id="SSF48179">
    <property type="entry name" value="6-phosphogluconate dehydrogenase C-terminal domain-like"/>
    <property type="match status" value="1"/>
</dbReference>
<evidence type="ECO:0000256" key="3">
    <source>
        <dbReference type="ARBA" id="ARBA00012954"/>
    </source>
</evidence>
<evidence type="ECO:0000313" key="12">
    <source>
        <dbReference type="EMBL" id="HGT47614.1"/>
    </source>
</evidence>
<dbReference type="EMBL" id="DSVI01000007">
    <property type="protein sequence ID" value="HGT47614.1"/>
    <property type="molecule type" value="Genomic_DNA"/>
</dbReference>
<evidence type="ECO:0000256" key="2">
    <source>
        <dbReference type="ARBA" id="ARBA00006601"/>
    </source>
</evidence>
<dbReference type="InterPro" id="IPR028357">
    <property type="entry name" value="UDPglc_DH_bac"/>
</dbReference>
<evidence type="ECO:0000256" key="7">
    <source>
        <dbReference type="PIRNR" id="PIRNR000124"/>
    </source>
</evidence>
<dbReference type="InterPro" id="IPR036220">
    <property type="entry name" value="UDP-Glc/GDP-Man_DH_C_sf"/>
</dbReference>
<feature type="binding site" evidence="10">
    <location>
        <position position="328"/>
    </location>
    <ligand>
        <name>NAD(+)</name>
        <dbReference type="ChEBI" id="CHEBI:57540"/>
    </ligand>
</feature>
<evidence type="ECO:0000256" key="6">
    <source>
        <dbReference type="ARBA" id="ARBA00047473"/>
    </source>
</evidence>
<comment type="pathway">
    <text evidence="1">Nucleotide-sugar biosynthesis; UDP-alpha-D-glucuronate biosynthesis; UDP-alpha-D-glucuronate from UDP-alpha-D-glucose: step 1/1.</text>
</comment>
<reference evidence="12" key="1">
    <citation type="journal article" date="2020" name="mSystems">
        <title>Genome- and Community-Level Interaction Insights into Carbon Utilization and Element Cycling Functions of Hydrothermarchaeota in Hydrothermal Sediment.</title>
        <authorList>
            <person name="Zhou Z."/>
            <person name="Liu Y."/>
            <person name="Xu W."/>
            <person name="Pan J."/>
            <person name="Luo Z.H."/>
            <person name="Li M."/>
        </authorList>
    </citation>
    <scope>NUCLEOTIDE SEQUENCE [LARGE SCALE GENOMIC DNA]</scope>
    <source>
        <strain evidence="12">SpSt-500</strain>
    </source>
</reference>
<feature type="binding site" evidence="9">
    <location>
        <position position="262"/>
    </location>
    <ligand>
        <name>substrate</name>
    </ligand>
</feature>
<comment type="caution">
    <text evidence="12">The sequence shown here is derived from an EMBL/GenBank/DDBJ whole genome shotgun (WGS) entry which is preliminary data.</text>
</comment>
<feature type="binding site" evidence="10">
    <location>
        <position position="35"/>
    </location>
    <ligand>
        <name>NAD(+)</name>
        <dbReference type="ChEBI" id="CHEBI:57540"/>
    </ligand>
</feature>
<evidence type="ECO:0000256" key="5">
    <source>
        <dbReference type="ARBA" id="ARBA00023027"/>
    </source>
</evidence>
<keyword evidence="4 7" id="KW-0560">Oxidoreductase</keyword>
<dbReference type="InterPro" id="IPR014027">
    <property type="entry name" value="UDP-Glc/GDP-Man_DH_C"/>
</dbReference>
<dbReference type="SUPFAM" id="SSF51735">
    <property type="entry name" value="NAD(P)-binding Rossmann-fold domains"/>
    <property type="match status" value="1"/>
</dbReference>
<feature type="active site" description="Nucleophile" evidence="8">
    <location>
        <position position="265"/>
    </location>
</feature>
<evidence type="ECO:0000256" key="8">
    <source>
        <dbReference type="PIRSR" id="PIRSR500134-1"/>
    </source>
</evidence>
<dbReference type="SMART" id="SM00984">
    <property type="entry name" value="UDPG_MGDP_dh_C"/>
    <property type="match status" value="1"/>
</dbReference>
<dbReference type="InterPro" id="IPR001732">
    <property type="entry name" value="UDP-Glc/GDP-Man_DH_N"/>
</dbReference>
<dbReference type="PIRSF" id="PIRSF000124">
    <property type="entry name" value="UDPglc_GDPman_dh"/>
    <property type="match status" value="1"/>
</dbReference>
<dbReference type="Pfam" id="PF03720">
    <property type="entry name" value="UDPG_MGDP_dh_C"/>
    <property type="match status" value="1"/>
</dbReference>
<evidence type="ECO:0000256" key="10">
    <source>
        <dbReference type="PIRSR" id="PIRSR500134-3"/>
    </source>
</evidence>
<evidence type="ECO:0000259" key="11">
    <source>
        <dbReference type="SMART" id="SM00984"/>
    </source>
</evidence>
<feature type="binding site" evidence="10">
    <location>
        <position position="158"/>
    </location>
    <ligand>
        <name>NAD(+)</name>
        <dbReference type="ChEBI" id="CHEBI:57540"/>
    </ligand>
</feature>
<evidence type="ECO:0000256" key="4">
    <source>
        <dbReference type="ARBA" id="ARBA00023002"/>
    </source>
</evidence>
<name>A0A832DFC0_9BACT</name>
<evidence type="ECO:0000256" key="1">
    <source>
        <dbReference type="ARBA" id="ARBA00004701"/>
    </source>
</evidence>
<feature type="binding site" evidence="9">
    <location>
        <begin position="254"/>
        <end position="258"/>
    </location>
    <ligand>
        <name>substrate</name>
    </ligand>
</feature>
<dbReference type="Pfam" id="PF03721">
    <property type="entry name" value="UDPG_MGDP_dh_N"/>
    <property type="match status" value="1"/>
</dbReference>
<feature type="domain" description="UDP-glucose/GDP-mannose dehydrogenase C-terminal" evidence="11">
    <location>
        <begin position="314"/>
        <end position="424"/>
    </location>
</feature>
<dbReference type="EC" id="1.1.1.22" evidence="3 7"/>
<dbReference type="SUPFAM" id="SSF52413">
    <property type="entry name" value="UDP-glucose/GDP-mannose dehydrogenase C-terminal domain"/>
    <property type="match status" value="1"/>
</dbReference>
<dbReference type="PIRSF" id="PIRSF500134">
    <property type="entry name" value="UDPglc_DH_bac"/>
    <property type="match status" value="1"/>
</dbReference>
<proteinExistence type="inferred from homology"/>
<dbReference type="Pfam" id="PF00984">
    <property type="entry name" value="UDPG_MGDP_dh"/>
    <property type="match status" value="1"/>
</dbReference>
<dbReference type="InterPro" id="IPR036291">
    <property type="entry name" value="NAD(P)-bd_dom_sf"/>
</dbReference>
<feature type="binding site" evidence="9">
    <location>
        <position position="321"/>
    </location>
    <ligand>
        <name>substrate</name>
    </ligand>
</feature>
<organism evidence="12">
    <name type="scientific">Ignavibacterium album</name>
    <dbReference type="NCBI Taxonomy" id="591197"/>
    <lineage>
        <taxon>Bacteria</taxon>
        <taxon>Pseudomonadati</taxon>
        <taxon>Ignavibacteriota</taxon>
        <taxon>Ignavibacteria</taxon>
        <taxon>Ignavibacteriales</taxon>
        <taxon>Ignavibacteriaceae</taxon>
        <taxon>Ignavibacterium</taxon>
    </lineage>
</organism>
<dbReference type="GO" id="GO:0000271">
    <property type="term" value="P:polysaccharide biosynthetic process"/>
    <property type="evidence" value="ECO:0007669"/>
    <property type="project" value="InterPro"/>
</dbReference>
<dbReference type="PANTHER" id="PTHR43750">
    <property type="entry name" value="UDP-GLUCOSE 6-DEHYDROGENASE TUAD"/>
    <property type="match status" value="1"/>
</dbReference>
<dbReference type="InterPro" id="IPR008927">
    <property type="entry name" value="6-PGluconate_DH-like_C_sf"/>
</dbReference>
<feature type="binding site" evidence="10">
    <location>
        <position position="30"/>
    </location>
    <ligand>
        <name>NAD(+)</name>
        <dbReference type="ChEBI" id="CHEBI:57540"/>
    </ligand>
</feature>
<dbReference type="UniPathway" id="UPA00038">
    <property type="reaction ID" value="UER00491"/>
</dbReference>
<dbReference type="GO" id="GO:0051287">
    <property type="term" value="F:NAD binding"/>
    <property type="evidence" value="ECO:0007669"/>
    <property type="project" value="InterPro"/>
</dbReference>
<feature type="binding site" evidence="9">
    <location>
        <position position="207"/>
    </location>
    <ligand>
        <name>substrate</name>
    </ligand>
</feature>
<dbReference type="Gene3D" id="1.20.5.170">
    <property type="match status" value="1"/>
</dbReference>
<dbReference type="GO" id="GO:0006065">
    <property type="term" value="P:UDP-glucuronate biosynthetic process"/>
    <property type="evidence" value="ECO:0007669"/>
    <property type="project" value="UniProtKB-UniPathway"/>
</dbReference>